<evidence type="ECO:0000256" key="1">
    <source>
        <dbReference type="ARBA" id="ARBA00004479"/>
    </source>
</evidence>
<evidence type="ECO:0000256" key="5">
    <source>
        <dbReference type="ARBA" id="ARBA00022737"/>
    </source>
</evidence>
<dbReference type="PANTHER" id="PTHR48423:SF1">
    <property type="entry name" value="INTERLEUKIN-27 RECEPTOR SUBUNIT ALPHA"/>
    <property type="match status" value="1"/>
</dbReference>
<evidence type="ECO:0000256" key="7">
    <source>
        <dbReference type="ARBA" id="ARBA00023136"/>
    </source>
</evidence>
<feature type="chain" id="PRO_5044598156" evidence="12">
    <location>
        <begin position="21"/>
        <end position="712"/>
    </location>
</feature>
<keyword evidence="4 12" id="KW-0732">Signal</keyword>
<evidence type="ECO:0000256" key="6">
    <source>
        <dbReference type="ARBA" id="ARBA00022989"/>
    </source>
</evidence>
<reference evidence="14" key="1">
    <citation type="submission" date="2025-05" db="UniProtKB">
        <authorList>
            <consortium name="Ensembl"/>
        </authorList>
    </citation>
    <scope>IDENTIFICATION</scope>
</reference>
<dbReference type="GeneTree" id="ENSGT00940000159829"/>
<proteinExistence type="inferred from homology"/>
<comment type="subcellular location">
    <subcellularLocation>
        <location evidence="1">Membrane</location>
        <topology evidence="1">Single-pass type I membrane protein</topology>
    </subcellularLocation>
</comment>
<evidence type="ECO:0000256" key="10">
    <source>
        <dbReference type="SAM" id="MobiDB-lite"/>
    </source>
</evidence>
<organism evidence="14 15">
    <name type="scientific">Cyprinodon variegatus</name>
    <name type="common">Sheepshead minnow</name>
    <dbReference type="NCBI Taxonomy" id="28743"/>
    <lineage>
        <taxon>Eukaryota</taxon>
        <taxon>Metazoa</taxon>
        <taxon>Chordata</taxon>
        <taxon>Craniata</taxon>
        <taxon>Vertebrata</taxon>
        <taxon>Euteleostomi</taxon>
        <taxon>Actinopterygii</taxon>
        <taxon>Neopterygii</taxon>
        <taxon>Teleostei</taxon>
        <taxon>Neoteleostei</taxon>
        <taxon>Acanthomorphata</taxon>
        <taxon>Ovalentaria</taxon>
        <taxon>Atherinomorphae</taxon>
        <taxon>Cyprinodontiformes</taxon>
        <taxon>Cyprinodontidae</taxon>
        <taxon>Cyprinodon</taxon>
    </lineage>
</organism>
<dbReference type="AlphaFoldDB" id="A0A3Q2DNP4"/>
<dbReference type="STRING" id="28743.ENSCVAP00000021008"/>
<evidence type="ECO:0000313" key="15">
    <source>
        <dbReference type="Proteomes" id="UP000265020"/>
    </source>
</evidence>
<evidence type="ECO:0000256" key="3">
    <source>
        <dbReference type="ARBA" id="ARBA00022692"/>
    </source>
</evidence>
<keyword evidence="5" id="KW-0677">Repeat</keyword>
<dbReference type="SUPFAM" id="SSF49265">
    <property type="entry name" value="Fibronectin type III"/>
    <property type="match status" value="3"/>
</dbReference>
<dbReference type="PROSITE" id="PS50853">
    <property type="entry name" value="FN3"/>
    <property type="match status" value="1"/>
</dbReference>
<keyword evidence="6 11" id="KW-1133">Transmembrane helix</keyword>
<dbReference type="Pfam" id="PF00041">
    <property type="entry name" value="fn3"/>
    <property type="match status" value="1"/>
</dbReference>
<feature type="compositionally biased region" description="Polar residues" evidence="10">
    <location>
        <begin position="656"/>
        <end position="665"/>
    </location>
</feature>
<name>A0A3Q2DNP4_CYPVA</name>
<dbReference type="InterPro" id="IPR013783">
    <property type="entry name" value="Ig-like_fold"/>
</dbReference>
<evidence type="ECO:0000259" key="13">
    <source>
        <dbReference type="PROSITE" id="PS50853"/>
    </source>
</evidence>
<dbReference type="Ensembl" id="ENSCVAT00000012888.1">
    <property type="protein sequence ID" value="ENSCVAP00000021008.1"/>
    <property type="gene ID" value="ENSCVAG00000002763.1"/>
</dbReference>
<protein>
    <submittedName>
        <fullName evidence="14">Interleukin-12 receptor subunit beta-2-like</fullName>
    </submittedName>
</protein>
<dbReference type="Ensembl" id="ENSCVAT00000012896.1">
    <property type="protein sequence ID" value="ENSCVAP00000021007.1"/>
    <property type="gene ID" value="ENSCVAG00000002763.1"/>
</dbReference>
<feature type="region of interest" description="Disordered" evidence="10">
    <location>
        <begin position="640"/>
        <end position="712"/>
    </location>
</feature>
<evidence type="ECO:0000256" key="12">
    <source>
        <dbReference type="SAM" id="SignalP"/>
    </source>
</evidence>
<evidence type="ECO:0000256" key="4">
    <source>
        <dbReference type="ARBA" id="ARBA00022729"/>
    </source>
</evidence>
<keyword evidence="7 11" id="KW-0472">Membrane</keyword>
<dbReference type="OMA" id="MDCQDDQ"/>
<keyword evidence="3 11" id="KW-0812">Transmembrane</keyword>
<keyword evidence="15" id="KW-1185">Reference proteome</keyword>
<accession>A0A3Q2DNP4</accession>
<evidence type="ECO:0000256" key="2">
    <source>
        <dbReference type="ARBA" id="ARBA00008921"/>
    </source>
</evidence>
<dbReference type="CDD" id="cd00063">
    <property type="entry name" value="FN3"/>
    <property type="match status" value="2"/>
</dbReference>
<dbReference type="PANTHER" id="PTHR48423">
    <property type="entry name" value="INTERLEUKIN-27 RECEPTOR SUBUNIT ALPHA"/>
    <property type="match status" value="1"/>
</dbReference>
<evidence type="ECO:0000256" key="8">
    <source>
        <dbReference type="ARBA" id="ARBA00023170"/>
    </source>
</evidence>
<evidence type="ECO:0000313" key="14">
    <source>
        <dbReference type="Ensembl" id="ENSCVAP00000021007.1"/>
    </source>
</evidence>
<feature type="signal peptide" evidence="12">
    <location>
        <begin position="1"/>
        <end position="20"/>
    </location>
</feature>
<keyword evidence="8" id="KW-0675">Receptor</keyword>
<dbReference type="Gene3D" id="2.60.40.10">
    <property type="entry name" value="Immunoglobulins"/>
    <property type="match status" value="5"/>
</dbReference>
<feature type="domain" description="Fibronectin type-III" evidence="13">
    <location>
        <begin position="440"/>
        <end position="536"/>
    </location>
</feature>
<keyword evidence="9" id="KW-0325">Glycoprotein</keyword>
<dbReference type="InterPro" id="IPR052672">
    <property type="entry name" value="Type1_Cytokine_Rcpt_Type2"/>
</dbReference>
<sequence>MATSTPWWLLVFALQHCCFSNPGPPPPPSNLQCHRPCSGSHCLDIKCIWNPKPHLDTSTTYSLHWKKNAEDEKVNRSSSDGLIRRAQFESHAELLVWVQAKNQFGSVESEPVVIHTQNIIKPSPPQFQFGSRDPLEIFWNNSCENLQQSVEDCEVAYNTEEDRNQIQVSFANNCSLSSFFYELIIKLFAHFSQYEEELTSSFAHLDPQPNTVYEFQVRCKCDSSLFSDWSETFSIKSAESAPVGEVDAWWDCGPSSCFLNWKNLSNSQARGYILSYEVTVLYNNGTIQLMNVSTDDPSSLYIFDGMNWRLTSPLKDVSSVNISAYNALGATKASPLPMLTPDKQADFPNIDLEMNSENLTVSWNPPPNFSDQVKQYVVQYKDCGLGEFDWIKVNNHQTTGFFKGAFKNYTPYQVSLFVVSNLNEVRHLATARGYSSQRVPSVAPVFDRSEITGTEMTLFWKPVPSCNQSAMILYYQIGVSTQRVYNVSVTPDHEGMTYKLSDLSPGEEYQVWIRAVSKAGPSPKVTRTFRINPHEGYRMMSVYLVTILVVLLAVIICLCGCLLSFFRGVNKMWPLLPQCLNEKVPDPSNSKIFRQMRLKVNEPLTWICVPLHEPSPKISVLEVVAIKSKVFEPDGIRKENGFSQMDCQDDQKQDLGTENTDSTDSGFERKEYSKMVDSDEEKNDGWSSSEEEQSTSGYEKHFMPSALEIMVE</sequence>
<dbReference type="GO" id="GO:0005886">
    <property type="term" value="C:plasma membrane"/>
    <property type="evidence" value="ECO:0007669"/>
    <property type="project" value="UniProtKB-ARBA"/>
</dbReference>
<dbReference type="SMART" id="SM00060">
    <property type="entry name" value="FN3"/>
    <property type="match status" value="2"/>
</dbReference>
<evidence type="ECO:0000256" key="11">
    <source>
        <dbReference type="SAM" id="Phobius"/>
    </source>
</evidence>
<dbReference type="InterPro" id="IPR003961">
    <property type="entry name" value="FN3_dom"/>
</dbReference>
<feature type="compositionally biased region" description="Basic and acidic residues" evidence="10">
    <location>
        <begin position="666"/>
        <end position="677"/>
    </location>
</feature>
<dbReference type="InterPro" id="IPR036116">
    <property type="entry name" value="FN3_sf"/>
</dbReference>
<comment type="similarity">
    <text evidence="2">Belongs to the type I cytokine receptor family. Type 2 subfamily.</text>
</comment>
<feature type="transmembrane region" description="Helical" evidence="11">
    <location>
        <begin position="542"/>
        <end position="566"/>
    </location>
</feature>
<dbReference type="Proteomes" id="UP000265020">
    <property type="component" value="Unassembled WGS sequence"/>
</dbReference>
<evidence type="ECO:0000256" key="9">
    <source>
        <dbReference type="ARBA" id="ARBA00023180"/>
    </source>
</evidence>